<reference evidence="12 14" key="1">
    <citation type="submission" date="2017-12" db="EMBL/GenBank/DDBJ databases">
        <title>Integrating genomic resources of turbot (Scophthalmus maximus) in depth evaluation of genetic and physical mapping variation across individuals.</title>
        <authorList>
            <person name="Martinez P."/>
        </authorList>
    </citation>
    <scope>NUCLEOTIDE SEQUENCE [LARGE SCALE GENOMIC DNA]</scope>
</reference>
<keyword evidence="4 11" id="KW-0812">Transmembrane</keyword>
<evidence type="ECO:0000313" key="12">
    <source>
        <dbReference type="EMBL" id="AWP20179.1"/>
    </source>
</evidence>
<feature type="transmembrane region" description="Helical" evidence="11">
    <location>
        <begin position="149"/>
        <end position="167"/>
    </location>
</feature>
<feature type="transmembrane region" description="Helical" evidence="11">
    <location>
        <begin position="88"/>
        <end position="113"/>
    </location>
</feature>
<dbReference type="GO" id="GO:0030867">
    <property type="term" value="C:rough endoplasmic reticulum membrane"/>
    <property type="evidence" value="ECO:0007669"/>
    <property type="project" value="UniProtKB-SubCell"/>
</dbReference>
<keyword evidence="14" id="KW-1185">Reference proteome</keyword>
<dbReference type="InterPro" id="IPR019130">
    <property type="entry name" value="Macoilin"/>
</dbReference>
<sequence length="647" mass="73560">MKKRSADASRLRKMKKMRITERLSESAYTFLKFMMMWTLVLLADFILEFRLEYLWPCWLFFGSVYTTFHCHGLVICVVFVCAAFTLDIFCLIFVPLHWLFFVASTYVLFNYIWHTEKGICISTVSLWILLVYTEASLRLKDLKTSHANLSHLFAAHCIGYPVVYLGFDATCYFTNIFKLRIQKAVQSENDFHMHLLQHSLPPGLQVFPKTATDGSSHSKWKTKPESSQYQCQNGAVVAQDEVHTVDCLQIRSEERAPEKAAQEAKSAESVRRPPSSKHGAGESRDPAHGVAGGAESSTAAEHLPQEEQGSKAPRAAKSSSPKARQGSAHTPSPPAARAEKKQRSSSKTVSPNRAEAEKSPTAAQSHHAAELMSKLEQELRKLKGELQASRQSEQELRSHICNLTNSERSLRPEVSLLRQSNMLLQSKILCLTKTKQRDRQTGGMLEKKTRAETEARLSAEKQLDELQAQKVEEAASAARSLTNRQEHCETQMLRKRVKDLETEYKQLQLEYQVKESRVVDLESDIEALGQYRCVEKETDMLLSTLSAMQEKAQHLEYNLSAETRIKLDLFSALGDARRQLEIAQDKVLRQEREIREMKQKIAEVMAVSPGVSYMAPRPPVPQYLTKLLNSERYMLNPRALMYQCLKK</sequence>
<dbReference type="AlphaFoldDB" id="A0A2U9CWA5"/>
<feature type="transmembrane region" description="Helical" evidence="11">
    <location>
        <begin position="119"/>
        <end position="137"/>
    </location>
</feature>
<comment type="subcellular location">
    <subcellularLocation>
        <location evidence="1">Nucleus membrane</location>
        <topology evidence="1">Multi-pass membrane protein</topology>
    </subcellularLocation>
    <subcellularLocation>
        <location evidence="2">Rough endoplasmic reticulum membrane</location>
        <topology evidence="2">Multi-pass membrane protein</topology>
    </subcellularLocation>
</comment>
<dbReference type="EMBL" id="CP026262">
    <property type="protein sequence ID" value="AWP20179.1"/>
    <property type="molecule type" value="Genomic_DNA"/>
</dbReference>
<evidence type="ECO:0000313" key="13">
    <source>
        <dbReference type="EMBL" id="KAF0023664.1"/>
    </source>
</evidence>
<dbReference type="EMBL" id="VEVO01000022">
    <property type="protein sequence ID" value="KAF0023664.1"/>
    <property type="molecule type" value="Genomic_DNA"/>
</dbReference>
<evidence type="ECO:0000256" key="4">
    <source>
        <dbReference type="ARBA" id="ARBA00022692"/>
    </source>
</evidence>
<evidence type="ECO:0000256" key="5">
    <source>
        <dbReference type="ARBA" id="ARBA00022824"/>
    </source>
</evidence>
<feature type="coiled-coil region" evidence="9">
    <location>
        <begin position="449"/>
        <end position="524"/>
    </location>
</feature>
<feature type="transmembrane region" description="Helical" evidence="11">
    <location>
        <begin position="27"/>
        <end position="47"/>
    </location>
</feature>
<evidence type="ECO:0000256" key="11">
    <source>
        <dbReference type="SAM" id="Phobius"/>
    </source>
</evidence>
<evidence type="ECO:0000256" key="2">
    <source>
        <dbReference type="ARBA" id="ARBA00004269"/>
    </source>
</evidence>
<evidence type="ECO:0000256" key="9">
    <source>
        <dbReference type="SAM" id="Coils"/>
    </source>
</evidence>
<evidence type="ECO:0000313" key="15">
    <source>
        <dbReference type="Proteomes" id="UP000438429"/>
    </source>
</evidence>
<evidence type="ECO:0000256" key="8">
    <source>
        <dbReference type="ARBA" id="ARBA00023242"/>
    </source>
</evidence>
<feature type="region of interest" description="Disordered" evidence="10">
    <location>
        <begin position="207"/>
        <end position="226"/>
    </location>
</feature>
<organism evidence="12 14">
    <name type="scientific">Scophthalmus maximus</name>
    <name type="common">Turbot</name>
    <name type="synonym">Psetta maxima</name>
    <dbReference type="NCBI Taxonomy" id="52904"/>
    <lineage>
        <taxon>Eukaryota</taxon>
        <taxon>Metazoa</taxon>
        <taxon>Chordata</taxon>
        <taxon>Craniata</taxon>
        <taxon>Vertebrata</taxon>
        <taxon>Euteleostomi</taxon>
        <taxon>Actinopterygii</taxon>
        <taxon>Neopterygii</taxon>
        <taxon>Teleostei</taxon>
        <taxon>Neoteleostei</taxon>
        <taxon>Acanthomorphata</taxon>
        <taxon>Carangaria</taxon>
        <taxon>Pleuronectiformes</taxon>
        <taxon>Pleuronectoidei</taxon>
        <taxon>Scophthalmidae</taxon>
        <taxon>Scophthalmus</taxon>
    </lineage>
</organism>
<feature type="compositionally biased region" description="Basic and acidic residues" evidence="10">
    <location>
        <begin position="253"/>
        <end position="271"/>
    </location>
</feature>
<proteinExistence type="inferred from homology"/>
<reference evidence="13 15" key="2">
    <citation type="submission" date="2019-06" db="EMBL/GenBank/DDBJ databases">
        <title>Draft genomes of female and male turbot (Scophthalmus maximus).</title>
        <authorList>
            <person name="Xu H."/>
            <person name="Xu X.-W."/>
            <person name="Shao C."/>
            <person name="Chen S."/>
        </authorList>
    </citation>
    <scope>NUCLEOTIDE SEQUENCE [LARGE SCALE GENOMIC DNA]</scope>
    <source>
        <strain evidence="13">Ysfricsl-2016a</strain>
        <tissue evidence="13">Blood</tissue>
    </source>
</reference>
<feature type="region of interest" description="Disordered" evidence="10">
    <location>
        <begin position="253"/>
        <end position="369"/>
    </location>
</feature>
<dbReference type="PANTHER" id="PTHR47464">
    <property type="entry name" value="MACOILIN"/>
    <property type="match status" value="1"/>
</dbReference>
<dbReference type="Pfam" id="PF09726">
    <property type="entry name" value="Macoilin"/>
    <property type="match status" value="1"/>
</dbReference>
<dbReference type="OrthoDB" id="10071111at2759"/>
<accession>A0A2U9CWA5</accession>
<keyword evidence="8" id="KW-0539">Nucleus</keyword>
<comment type="similarity">
    <text evidence="3">Belongs to the macoilin family.</text>
</comment>
<feature type="transmembrane region" description="Helical" evidence="11">
    <location>
        <begin position="53"/>
        <end position="81"/>
    </location>
</feature>
<dbReference type="GO" id="GO:0031965">
    <property type="term" value="C:nuclear membrane"/>
    <property type="evidence" value="ECO:0007669"/>
    <property type="project" value="UniProtKB-SubCell"/>
</dbReference>
<evidence type="ECO:0000256" key="1">
    <source>
        <dbReference type="ARBA" id="ARBA00004232"/>
    </source>
</evidence>
<gene>
    <name evidence="13" type="ORF">F2P81_024294</name>
    <name evidence="12" type="ORF">SMAX5B_019566</name>
</gene>
<evidence type="ECO:0000256" key="7">
    <source>
        <dbReference type="ARBA" id="ARBA00023136"/>
    </source>
</evidence>
<dbReference type="GO" id="GO:0023041">
    <property type="term" value="P:neuronal signal transduction"/>
    <property type="evidence" value="ECO:0007669"/>
    <property type="project" value="InterPro"/>
</dbReference>
<evidence type="ECO:0000256" key="6">
    <source>
        <dbReference type="ARBA" id="ARBA00022989"/>
    </source>
</evidence>
<feature type="compositionally biased region" description="Low complexity" evidence="10">
    <location>
        <begin position="310"/>
        <end position="324"/>
    </location>
</feature>
<keyword evidence="6 11" id="KW-1133">Transmembrane helix</keyword>
<protein>
    <submittedName>
        <fullName evidence="12">Putative macoilin-1-like</fullName>
    </submittedName>
</protein>
<evidence type="ECO:0000256" key="10">
    <source>
        <dbReference type="SAM" id="MobiDB-lite"/>
    </source>
</evidence>
<evidence type="ECO:0000256" key="3">
    <source>
        <dbReference type="ARBA" id="ARBA00008298"/>
    </source>
</evidence>
<dbReference type="Proteomes" id="UP000246464">
    <property type="component" value="Chromosome 20"/>
</dbReference>
<keyword evidence="9" id="KW-0175">Coiled coil</keyword>
<dbReference type="OMA" id="GQYQCQN"/>
<keyword evidence="7 11" id="KW-0472">Membrane</keyword>
<dbReference type="PANTHER" id="PTHR47464:SF1">
    <property type="entry name" value="MACOILIN-1"/>
    <property type="match status" value="1"/>
</dbReference>
<keyword evidence="5" id="KW-0256">Endoplasmic reticulum</keyword>
<dbReference type="Proteomes" id="UP000438429">
    <property type="component" value="Unassembled WGS sequence"/>
</dbReference>
<evidence type="ECO:0000313" key="14">
    <source>
        <dbReference type="Proteomes" id="UP000246464"/>
    </source>
</evidence>
<name>A0A2U9CWA5_SCOMX</name>
<feature type="coiled-coil region" evidence="9">
    <location>
        <begin position="573"/>
        <end position="607"/>
    </location>
</feature>